<sequence>MVFDTSRTIDLIALTISTGTIALLVYSYFALLLDIKELFYFKAILQKFGRWREPIKGTDEVLLDSSIENDEL</sequence>
<dbReference type="EMBL" id="VSSQ01114695">
    <property type="protein sequence ID" value="MPN50477.1"/>
    <property type="molecule type" value="Genomic_DNA"/>
</dbReference>
<keyword evidence="1" id="KW-0812">Transmembrane</keyword>
<protein>
    <submittedName>
        <fullName evidence="2">Uncharacterized protein</fullName>
    </submittedName>
</protein>
<proteinExistence type="predicted"/>
<comment type="caution">
    <text evidence="2">The sequence shown here is derived from an EMBL/GenBank/DDBJ whole genome shotgun (WGS) entry which is preliminary data.</text>
</comment>
<evidence type="ECO:0000256" key="1">
    <source>
        <dbReference type="SAM" id="Phobius"/>
    </source>
</evidence>
<organism evidence="2">
    <name type="scientific">bioreactor metagenome</name>
    <dbReference type="NCBI Taxonomy" id="1076179"/>
    <lineage>
        <taxon>unclassified sequences</taxon>
        <taxon>metagenomes</taxon>
        <taxon>ecological metagenomes</taxon>
    </lineage>
</organism>
<feature type="transmembrane region" description="Helical" evidence="1">
    <location>
        <begin position="12"/>
        <end position="33"/>
    </location>
</feature>
<evidence type="ECO:0000313" key="2">
    <source>
        <dbReference type="EMBL" id="MPN50477.1"/>
    </source>
</evidence>
<keyword evidence="1" id="KW-0472">Membrane</keyword>
<dbReference type="AlphaFoldDB" id="A0A645IGR0"/>
<keyword evidence="1" id="KW-1133">Transmembrane helix</keyword>
<name>A0A645IGR0_9ZZZZ</name>
<accession>A0A645IGR0</accession>
<gene>
    <name evidence="2" type="ORF">SDC9_198104</name>
</gene>
<reference evidence="2" key="1">
    <citation type="submission" date="2019-08" db="EMBL/GenBank/DDBJ databases">
        <authorList>
            <person name="Kucharzyk K."/>
            <person name="Murdoch R.W."/>
            <person name="Higgins S."/>
            <person name="Loffler F."/>
        </authorList>
    </citation>
    <scope>NUCLEOTIDE SEQUENCE</scope>
</reference>